<organism evidence="2 3">
    <name type="scientific">Vibrio splendidus</name>
    <dbReference type="NCBI Taxonomy" id="29497"/>
    <lineage>
        <taxon>Bacteria</taxon>
        <taxon>Pseudomonadati</taxon>
        <taxon>Pseudomonadota</taxon>
        <taxon>Gammaproteobacteria</taxon>
        <taxon>Vibrionales</taxon>
        <taxon>Vibrionaceae</taxon>
        <taxon>Vibrio</taxon>
    </lineage>
</organism>
<proteinExistence type="predicted"/>
<dbReference type="GO" id="GO:0016747">
    <property type="term" value="F:acyltransferase activity, transferring groups other than amino-acyl groups"/>
    <property type="evidence" value="ECO:0007669"/>
    <property type="project" value="InterPro"/>
</dbReference>
<dbReference type="RefSeq" id="WP_102551158.1">
    <property type="nucleotide sequence ID" value="NZ_MCZF01000026.1"/>
</dbReference>
<dbReference type="EMBL" id="MCZF01000026">
    <property type="protein sequence ID" value="PMM64339.1"/>
    <property type="molecule type" value="Genomic_DNA"/>
</dbReference>
<accession>A0A2N7JWQ1</accession>
<evidence type="ECO:0000313" key="2">
    <source>
        <dbReference type="EMBL" id="PMM64339.1"/>
    </source>
</evidence>
<keyword evidence="2" id="KW-0808">Transferase</keyword>
<protein>
    <submittedName>
        <fullName evidence="2">GNAT family N-acetyltransferase</fullName>
    </submittedName>
</protein>
<feature type="domain" description="N-acetyltransferase" evidence="1">
    <location>
        <begin position="4"/>
        <end position="136"/>
    </location>
</feature>
<dbReference type="CDD" id="cd04301">
    <property type="entry name" value="NAT_SF"/>
    <property type="match status" value="1"/>
</dbReference>
<dbReference type="Proteomes" id="UP000235533">
    <property type="component" value="Unassembled WGS sequence"/>
</dbReference>
<dbReference type="InterPro" id="IPR000182">
    <property type="entry name" value="GNAT_dom"/>
</dbReference>
<dbReference type="Pfam" id="PF00583">
    <property type="entry name" value="Acetyltransf_1"/>
    <property type="match status" value="1"/>
</dbReference>
<reference evidence="3" key="1">
    <citation type="submission" date="2016-07" db="EMBL/GenBank/DDBJ databases">
        <title>Nontailed viruses are major unrecognized killers of bacteria in the ocean.</title>
        <authorList>
            <person name="Kauffman K."/>
            <person name="Hussain F."/>
            <person name="Yang J."/>
            <person name="Arevalo P."/>
            <person name="Brown J."/>
            <person name="Cutler M."/>
            <person name="Kelly L."/>
            <person name="Polz M.F."/>
        </authorList>
    </citation>
    <scope>NUCLEOTIDE SEQUENCE [LARGE SCALE GENOMIC DNA]</scope>
    <source>
        <strain evidence="3">10N.261.48.B5</strain>
    </source>
</reference>
<name>A0A2N7JWQ1_VIBSP</name>
<comment type="caution">
    <text evidence="2">The sequence shown here is derived from an EMBL/GenBank/DDBJ whole genome shotgun (WGS) entry which is preliminary data.</text>
</comment>
<dbReference type="PANTHER" id="PTHR43233:SF1">
    <property type="entry name" value="FAMILY N-ACETYLTRANSFERASE, PUTATIVE (AFU_ORTHOLOGUE AFUA_6G03350)-RELATED"/>
    <property type="match status" value="1"/>
</dbReference>
<evidence type="ECO:0000313" key="3">
    <source>
        <dbReference type="Proteomes" id="UP000235533"/>
    </source>
</evidence>
<dbReference type="InterPro" id="IPR016181">
    <property type="entry name" value="Acyl_CoA_acyltransferase"/>
</dbReference>
<dbReference type="PANTHER" id="PTHR43233">
    <property type="entry name" value="FAMILY N-ACETYLTRANSFERASE, PUTATIVE (AFU_ORTHOLOGUE AFUA_6G03350)-RELATED"/>
    <property type="match status" value="1"/>
</dbReference>
<sequence length="144" mass="16605">MQGYKVSTNNEGLDFEFIYKFISRSYWASEIPRETLKKAISNSFCFGVFTDTGDQVGFARLITDRATFAYLADVFIDDRHRGRGLSKLLVQTIVEHADVKGLRRMVLATRDAHGLYAQFGFRPVENPEILMQIWQPNVYRDQEA</sequence>
<dbReference type="InterPro" id="IPR053144">
    <property type="entry name" value="Acetyltransferase_Butenolide"/>
</dbReference>
<dbReference type="AlphaFoldDB" id="A0A2N7JWQ1"/>
<dbReference type="SUPFAM" id="SSF55729">
    <property type="entry name" value="Acyl-CoA N-acyltransferases (Nat)"/>
    <property type="match status" value="1"/>
</dbReference>
<dbReference type="Gene3D" id="3.40.630.30">
    <property type="match status" value="1"/>
</dbReference>
<dbReference type="PROSITE" id="PS51186">
    <property type="entry name" value="GNAT"/>
    <property type="match status" value="1"/>
</dbReference>
<evidence type="ECO:0000259" key="1">
    <source>
        <dbReference type="PROSITE" id="PS51186"/>
    </source>
</evidence>
<gene>
    <name evidence="2" type="ORF">BCT54_17635</name>
</gene>